<evidence type="ECO:0000256" key="1">
    <source>
        <dbReference type="PROSITE-ProRule" id="PRU00267"/>
    </source>
</evidence>
<dbReference type="PANTHER" id="PTHR46691">
    <property type="entry name" value="HIGH MOBILITY GROUP B PROTEIN 9"/>
    <property type="match status" value="1"/>
</dbReference>
<evidence type="ECO:0000313" key="4">
    <source>
        <dbReference type="EMBL" id="KRH36267.1"/>
    </source>
</evidence>
<dbReference type="Proteomes" id="UP000008827">
    <property type="component" value="Chromosome 10"/>
</dbReference>
<dbReference type="EMBL" id="CM000843">
    <property type="protein sequence ID" value="KRH36267.1"/>
    <property type="molecule type" value="Genomic_DNA"/>
</dbReference>
<dbReference type="GO" id="GO:0005634">
    <property type="term" value="C:nucleus"/>
    <property type="evidence" value="ECO:0000318"/>
    <property type="project" value="GO_Central"/>
</dbReference>
<keyword evidence="1" id="KW-0238">DNA-binding</keyword>
<dbReference type="Gene3D" id="1.10.30.10">
    <property type="entry name" value="High mobility group box domain"/>
    <property type="match status" value="1"/>
</dbReference>
<protein>
    <recommendedName>
        <fullName evidence="3">HMG box domain-containing protein</fullName>
    </recommendedName>
</protein>
<evidence type="ECO:0000313" key="5">
    <source>
        <dbReference type="EnsemblPlants" id="KRH36267"/>
    </source>
</evidence>
<dbReference type="Gramene" id="KRH36267">
    <property type="protein sequence ID" value="KRH36267"/>
    <property type="gene ID" value="GLYMA_10G294000"/>
</dbReference>
<dbReference type="SMR" id="K7LM47"/>
<dbReference type="Pfam" id="PF00505">
    <property type="entry name" value="HMG_box"/>
    <property type="match status" value="1"/>
</dbReference>
<dbReference type="GeneID" id="100820147"/>
<dbReference type="HOGENOM" id="CLU_085210_0_0_1"/>
<reference evidence="4" key="3">
    <citation type="submission" date="2018-07" db="EMBL/GenBank/DDBJ databases">
        <title>WGS assembly of Glycine max.</title>
        <authorList>
            <person name="Schmutz J."/>
            <person name="Cannon S."/>
            <person name="Schlueter J."/>
            <person name="Ma J."/>
            <person name="Mitros T."/>
            <person name="Nelson W."/>
            <person name="Hyten D."/>
            <person name="Song Q."/>
            <person name="Thelen J."/>
            <person name="Cheng J."/>
            <person name="Xu D."/>
            <person name="Hellsten U."/>
            <person name="May G."/>
            <person name="Yu Y."/>
            <person name="Sakurai T."/>
            <person name="Umezawa T."/>
            <person name="Bhattacharyya M."/>
            <person name="Sandhu D."/>
            <person name="Valliyodan B."/>
            <person name="Lindquist E."/>
            <person name="Peto M."/>
            <person name="Grant D."/>
            <person name="Shu S."/>
            <person name="Goodstein D."/>
            <person name="Barry K."/>
            <person name="Futrell-Griggs M."/>
            <person name="Abernathy B."/>
            <person name="Du J."/>
            <person name="Tian Z."/>
            <person name="Zhu L."/>
            <person name="Gill N."/>
            <person name="Joshi T."/>
            <person name="Libault M."/>
            <person name="Sethuraman A."/>
            <person name="Zhang X."/>
            <person name="Shinozaki K."/>
            <person name="Nguyen H."/>
            <person name="Wing R."/>
            <person name="Cregan P."/>
            <person name="Specht J."/>
            <person name="Grimwood J."/>
            <person name="Rokhsar D."/>
            <person name="Stacey G."/>
            <person name="Shoemaker R."/>
            <person name="Jackson S."/>
        </authorList>
    </citation>
    <scope>NUCLEOTIDE SEQUENCE</scope>
    <source>
        <tissue evidence="4">Callus</tissue>
    </source>
</reference>
<reference evidence="5" key="2">
    <citation type="submission" date="2018-02" db="UniProtKB">
        <authorList>
            <consortium name="EnsemblPlants"/>
        </authorList>
    </citation>
    <scope>IDENTIFICATION</scope>
    <source>
        <strain evidence="5">Williams 82</strain>
    </source>
</reference>
<dbReference type="AlphaFoldDB" id="K7LM47"/>
<evidence type="ECO:0000259" key="3">
    <source>
        <dbReference type="PROSITE" id="PS50118"/>
    </source>
</evidence>
<dbReference type="RefSeq" id="XP_014618330.2">
    <property type="nucleotide sequence ID" value="XM_014762844.2"/>
</dbReference>
<reference evidence="4 5" key="1">
    <citation type="journal article" date="2010" name="Nature">
        <title>Genome sequence of the palaeopolyploid soybean.</title>
        <authorList>
            <person name="Schmutz J."/>
            <person name="Cannon S.B."/>
            <person name="Schlueter J."/>
            <person name="Ma J."/>
            <person name="Mitros T."/>
            <person name="Nelson W."/>
            <person name="Hyten D.L."/>
            <person name="Song Q."/>
            <person name="Thelen J.J."/>
            <person name="Cheng J."/>
            <person name="Xu D."/>
            <person name="Hellsten U."/>
            <person name="May G.D."/>
            <person name="Yu Y."/>
            <person name="Sakurai T."/>
            <person name="Umezawa T."/>
            <person name="Bhattacharyya M.K."/>
            <person name="Sandhu D."/>
            <person name="Valliyodan B."/>
            <person name="Lindquist E."/>
            <person name="Peto M."/>
            <person name="Grant D."/>
            <person name="Shu S."/>
            <person name="Goodstein D."/>
            <person name="Barry K."/>
            <person name="Futrell-Griggs M."/>
            <person name="Abernathy B."/>
            <person name="Du J."/>
            <person name="Tian Z."/>
            <person name="Zhu L."/>
            <person name="Gill N."/>
            <person name="Joshi T."/>
            <person name="Libault M."/>
            <person name="Sethuraman A."/>
            <person name="Zhang X.-C."/>
            <person name="Shinozaki K."/>
            <person name="Nguyen H.T."/>
            <person name="Wing R.A."/>
            <person name="Cregan P."/>
            <person name="Specht J."/>
            <person name="Grimwood J."/>
            <person name="Rokhsar D."/>
            <person name="Stacey G."/>
            <person name="Shoemaker R.C."/>
            <person name="Jackson S.A."/>
        </authorList>
    </citation>
    <scope>NUCLEOTIDE SEQUENCE [LARGE SCALE GENOMIC DNA]</scope>
    <source>
        <strain evidence="5">cv. Williams 82</strain>
        <tissue evidence="4">Callus</tissue>
    </source>
</reference>
<dbReference type="GO" id="GO:0003677">
    <property type="term" value="F:DNA binding"/>
    <property type="evidence" value="ECO:0000318"/>
    <property type="project" value="GO_Central"/>
</dbReference>
<dbReference type="PANTHER" id="PTHR46691:SF3">
    <property type="entry name" value="HIGH MOBILITY GROUP B PROTEIN 15"/>
    <property type="match status" value="1"/>
</dbReference>
<evidence type="ECO:0000313" key="6">
    <source>
        <dbReference type="Proteomes" id="UP000008827"/>
    </source>
</evidence>
<proteinExistence type="predicted"/>
<keyword evidence="6" id="KW-1185">Reference proteome</keyword>
<name>K7LM47_SOYBN</name>
<gene>
    <name evidence="5" type="primary">LOC100820147</name>
    <name evidence="4" type="ORF">GLYMA_10G294000</name>
</gene>
<dbReference type="eggNOG" id="KOG0381">
    <property type="taxonomic scope" value="Eukaryota"/>
</dbReference>
<dbReference type="PaxDb" id="3847-GLYMA10G44031.1"/>
<feature type="DNA-binding region" description="HMG box" evidence="1">
    <location>
        <begin position="83"/>
        <end position="150"/>
    </location>
</feature>
<dbReference type="InterPro" id="IPR009071">
    <property type="entry name" value="HMG_box_dom"/>
</dbReference>
<sequence length="204" mass="23243">MATSSSADSTVIGVIDQKFEGGYVVTVTMGSEQLNGVLYYAQEDSVLLPAPSHNNNNAAAASLQKKKRRRSKSEIKRRNPALPKPKKTGYNFFFAEEHARLKPYHQGKETDIGRMIGENWSKLTESEKMVYQEMANKDKERYLKEMEEYVEKLKADQVIVDAVPLRQWPPQQDTDIQMEEAEAGEGSFDMNAMSLMDSEERFSY</sequence>
<feature type="domain" description="HMG box" evidence="3">
    <location>
        <begin position="83"/>
        <end position="150"/>
    </location>
</feature>
<dbReference type="PROSITE" id="PS50118">
    <property type="entry name" value="HMG_BOX_2"/>
    <property type="match status" value="1"/>
</dbReference>
<dbReference type="OMA" id="ANAEQEH"/>
<organism evidence="4">
    <name type="scientific">Glycine max</name>
    <name type="common">Soybean</name>
    <name type="synonym">Glycine hispida</name>
    <dbReference type="NCBI Taxonomy" id="3847"/>
    <lineage>
        <taxon>Eukaryota</taxon>
        <taxon>Viridiplantae</taxon>
        <taxon>Streptophyta</taxon>
        <taxon>Embryophyta</taxon>
        <taxon>Tracheophyta</taxon>
        <taxon>Spermatophyta</taxon>
        <taxon>Magnoliopsida</taxon>
        <taxon>eudicotyledons</taxon>
        <taxon>Gunneridae</taxon>
        <taxon>Pentapetalae</taxon>
        <taxon>rosids</taxon>
        <taxon>fabids</taxon>
        <taxon>Fabales</taxon>
        <taxon>Fabaceae</taxon>
        <taxon>Papilionoideae</taxon>
        <taxon>50 kb inversion clade</taxon>
        <taxon>NPAAA clade</taxon>
        <taxon>indigoferoid/millettioid clade</taxon>
        <taxon>Phaseoleae</taxon>
        <taxon>Glycine</taxon>
        <taxon>Glycine subgen. Soja</taxon>
    </lineage>
</organism>
<dbReference type="SUPFAM" id="SSF47095">
    <property type="entry name" value="HMG-box"/>
    <property type="match status" value="1"/>
</dbReference>
<dbReference type="CDD" id="cd22009">
    <property type="entry name" value="HMG-box_AtHMGB9-like"/>
    <property type="match status" value="1"/>
</dbReference>
<dbReference type="SMART" id="SM00398">
    <property type="entry name" value="HMG"/>
    <property type="match status" value="1"/>
</dbReference>
<dbReference type="STRING" id="3847.K7LM47"/>
<dbReference type="InterPro" id="IPR036910">
    <property type="entry name" value="HMG_box_dom_sf"/>
</dbReference>
<evidence type="ECO:0000256" key="2">
    <source>
        <dbReference type="SAM" id="MobiDB-lite"/>
    </source>
</evidence>
<keyword evidence="1" id="KW-0539">Nucleus</keyword>
<accession>K7LM47</accession>
<feature type="region of interest" description="Disordered" evidence="2">
    <location>
        <begin position="49"/>
        <end position="88"/>
    </location>
</feature>
<dbReference type="EnsemblPlants" id="KRH36267">
    <property type="protein sequence ID" value="KRH36267"/>
    <property type="gene ID" value="GLYMA_10G294000"/>
</dbReference>